<sequence>MNKTDLGDDAFKDRLSSFLQAKAGLSLISLTHIKHAVFIAQSPSADKYIIKGIKSKKLVIQQAEFFEEFTENSLIRFVPFPNRELFLYGFGMYWVIFPYQPGNPLAFANNTDRQLAVTALREFHDNARGIMLSNLVLRPPLHVKWESRLKTFSQTLGDFQQIGYGKLGKDIVEVTLGMMAHFSSGDWITLEEEAVSKSSWTHGDVASHNFLRHNRRNKTFIIDLDMLALAPEVYDWIQLGQRFLPYLENNAERLLASMPDLLDSQIALFLRATAIPADLIREWLLIYNQRIADSQLVKEHLTGLEYQWEQRLKFVKDIEGMLI</sequence>
<dbReference type="STRING" id="407036.SAMN05216243_3016"/>
<dbReference type="Gene3D" id="3.90.1200.10">
    <property type="match status" value="1"/>
</dbReference>
<proteinExistence type="predicted"/>
<dbReference type="InterPro" id="IPR002575">
    <property type="entry name" value="Aminoglycoside_PTrfase"/>
</dbReference>
<organism evidence="2 3">
    <name type="scientific">Sediminibacillus albus</name>
    <dbReference type="NCBI Taxonomy" id="407036"/>
    <lineage>
        <taxon>Bacteria</taxon>
        <taxon>Bacillati</taxon>
        <taxon>Bacillota</taxon>
        <taxon>Bacilli</taxon>
        <taxon>Bacillales</taxon>
        <taxon>Bacillaceae</taxon>
        <taxon>Sediminibacillus</taxon>
    </lineage>
</organism>
<dbReference type="RefSeq" id="WP_093215880.1">
    <property type="nucleotide sequence ID" value="NZ_FNFL01000006.1"/>
</dbReference>
<protein>
    <recommendedName>
        <fullName evidence="1">Aminoglycoside phosphotransferase domain-containing protein</fullName>
    </recommendedName>
</protein>
<dbReference type="EMBL" id="FNFL01000006">
    <property type="protein sequence ID" value="SDK40480.1"/>
    <property type="molecule type" value="Genomic_DNA"/>
</dbReference>
<dbReference type="AlphaFoldDB" id="A0A1G9BMK5"/>
<dbReference type="InterPro" id="IPR011009">
    <property type="entry name" value="Kinase-like_dom_sf"/>
</dbReference>
<dbReference type="Proteomes" id="UP000198694">
    <property type="component" value="Unassembled WGS sequence"/>
</dbReference>
<reference evidence="2 3" key="1">
    <citation type="submission" date="2016-10" db="EMBL/GenBank/DDBJ databases">
        <authorList>
            <person name="de Groot N.N."/>
        </authorList>
    </citation>
    <scope>NUCLEOTIDE SEQUENCE [LARGE SCALE GENOMIC DNA]</scope>
    <source>
        <strain evidence="2 3">CGMCC 1.6502</strain>
    </source>
</reference>
<gene>
    <name evidence="2" type="ORF">SAMN05216243_3016</name>
</gene>
<keyword evidence="3" id="KW-1185">Reference proteome</keyword>
<feature type="domain" description="Aminoglycoside phosphotransferase" evidence="1">
    <location>
        <begin position="88"/>
        <end position="237"/>
    </location>
</feature>
<dbReference type="SUPFAM" id="SSF56112">
    <property type="entry name" value="Protein kinase-like (PK-like)"/>
    <property type="match status" value="1"/>
</dbReference>
<dbReference type="Pfam" id="PF01636">
    <property type="entry name" value="APH"/>
    <property type="match status" value="1"/>
</dbReference>
<accession>A0A1G9BMK5</accession>
<evidence type="ECO:0000259" key="1">
    <source>
        <dbReference type="Pfam" id="PF01636"/>
    </source>
</evidence>
<name>A0A1G9BMK5_9BACI</name>
<dbReference type="OrthoDB" id="2373610at2"/>
<evidence type="ECO:0000313" key="3">
    <source>
        <dbReference type="Proteomes" id="UP000198694"/>
    </source>
</evidence>
<evidence type="ECO:0000313" key="2">
    <source>
        <dbReference type="EMBL" id="SDK40480.1"/>
    </source>
</evidence>